<keyword evidence="1" id="KW-0472">Membrane</keyword>
<keyword evidence="1" id="KW-1133">Transmembrane helix</keyword>
<reference evidence="2" key="1">
    <citation type="journal article" date="2007" name="PLoS ONE">
        <title>The first genome sequence of an elite grapevine cultivar (Pinot noir Vitis vinifera L.): coping with a highly heterozygous genome.</title>
        <authorList>
            <person name="Velasco R."/>
            <person name="Zharkikh A."/>
            <person name="Troggio M."/>
            <person name="Cartwright D.A."/>
            <person name="Cestaro A."/>
            <person name="Pruss D."/>
            <person name="Pindo M."/>
            <person name="FitzGerald L.M."/>
            <person name="Vezzulli S."/>
            <person name="Reid J."/>
            <person name="Malacarne G."/>
            <person name="Iliev D."/>
            <person name="Coppola G."/>
            <person name="Wardell B."/>
            <person name="Micheletti D."/>
            <person name="Macalma T."/>
            <person name="Facci M."/>
            <person name="Mitchell J.T."/>
            <person name="Perazzolli M."/>
            <person name="Eldredge G."/>
            <person name="Gatto P."/>
            <person name="Oyzerski R."/>
            <person name="Moretto M."/>
            <person name="Gutin N."/>
            <person name="Stefanini M."/>
            <person name="Chen Y."/>
            <person name="Segala C."/>
            <person name="Davenport C."/>
            <person name="Dematte L."/>
            <person name="Mraz A."/>
            <person name="Battilana J."/>
            <person name="Stormo K."/>
            <person name="Costa F."/>
            <person name="Tao Q."/>
            <person name="Si-Ammour A."/>
            <person name="Harkins T."/>
            <person name="Lackey A."/>
            <person name="Perbost C."/>
            <person name="Taillon B."/>
            <person name="Stella A."/>
            <person name="Solovyev V."/>
            <person name="Fawcett J.A."/>
            <person name="Sterck L."/>
            <person name="Vandepoele K."/>
            <person name="Grando S.M."/>
            <person name="Toppo S."/>
            <person name="Moser C."/>
            <person name="Lanchbury J."/>
            <person name="Bogden R."/>
            <person name="Skolnick M."/>
            <person name="Sgaramella V."/>
            <person name="Bhatnagar S.K."/>
            <person name="Fontana P."/>
            <person name="Gutin A."/>
            <person name="Van de Peer Y."/>
            <person name="Salamini F."/>
            <person name="Viola R."/>
        </authorList>
    </citation>
    <scope>NUCLEOTIDE SEQUENCE</scope>
</reference>
<protein>
    <submittedName>
        <fullName evidence="2">Uncharacterized protein</fullName>
    </submittedName>
</protein>
<sequence length="190" mass="21980">MAYYNPYQYLDYNPADGCPQFWTYKKVSFVASLSLIFLLITVSLRPWTFVFISMVATSLTMSFDYEGTFMDYFWRLITIVALVFLFWFLIWCSQKVKRPRSRSNEVEDDDEDDESISVYVSLGLIAIFALVLTCCFTRCSINFVAKLKICIEQQSYVVSNAQEHLAMVAKVVEVMMVGQLASSVARLDMW</sequence>
<gene>
    <name evidence="2" type="ORF">VITISV_009912</name>
</gene>
<dbReference type="AlphaFoldDB" id="A5B9N1"/>
<feature type="transmembrane region" description="Helical" evidence="1">
    <location>
        <begin position="72"/>
        <end position="91"/>
    </location>
</feature>
<feature type="transmembrane region" description="Helical" evidence="1">
    <location>
        <begin position="29"/>
        <end position="52"/>
    </location>
</feature>
<accession>A5B9N1</accession>
<evidence type="ECO:0000313" key="2">
    <source>
        <dbReference type="EMBL" id="CAN67683.1"/>
    </source>
</evidence>
<evidence type="ECO:0000256" key="1">
    <source>
        <dbReference type="SAM" id="Phobius"/>
    </source>
</evidence>
<name>A5B9N1_VITVI</name>
<feature type="transmembrane region" description="Helical" evidence="1">
    <location>
        <begin position="116"/>
        <end position="136"/>
    </location>
</feature>
<dbReference type="EMBL" id="AM451482">
    <property type="protein sequence ID" value="CAN67683.1"/>
    <property type="molecule type" value="Genomic_DNA"/>
</dbReference>
<keyword evidence="1" id="KW-0812">Transmembrane</keyword>
<proteinExistence type="predicted"/>
<organism evidence="2">
    <name type="scientific">Vitis vinifera</name>
    <name type="common">Grape</name>
    <dbReference type="NCBI Taxonomy" id="29760"/>
    <lineage>
        <taxon>Eukaryota</taxon>
        <taxon>Viridiplantae</taxon>
        <taxon>Streptophyta</taxon>
        <taxon>Embryophyta</taxon>
        <taxon>Tracheophyta</taxon>
        <taxon>Spermatophyta</taxon>
        <taxon>Magnoliopsida</taxon>
        <taxon>eudicotyledons</taxon>
        <taxon>Gunneridae</taxon>
        <taxon>Pentapetalae</taxon>
        <taxon>rosids</taxon>
        <taxon>Vitales</taxon>
        <taxon>Vitaceae</taxon>
        <taxon>Viteae</taxon>
        <taxon>Vitis</taxon>
    </lineage>
</organism>